<dbReference type="InterPro" id="IPR032675">
    <property type="entry name" value="LRR_dom_sf"/>
</dbReference>
<dbReference type="SUPFAM" id="SSF52058">
    <property type="entry name" value="L domain-like"/>
    <property type="match status" value="1"/>
</dbReference>
<keyword evidence="2" id="KW-1185">Reference proteome</keyword>
<evidence type="ECO:0008006" key="3">
    <source>
        <dbReference type="Google" id="ProtNLM"/>
    </source>
</evidence>
<reference evidence="1" key="1">
    <citation type="submission" date="2023-10" db="EMBL/GenBank/DDBJ databases">
        <authorList>
            <person name="Chen Y."/>
            <person name="Shah S."/>
            <person name="Dougan E. K."/>
            <person name="Thang M."/>
            <person name="Chan C."/>
        </authorList>
    </citation>
    <scope>NUCLEOTIDE SEQUENCE [LARGE SCALE GENOMIC DNA]</scope>
</reference>
<sequence length="127" mass="13597">MPLPRTCTTLAVMSCSLEAIPEEVSHIDGLERLFLNGNFLRSLPPEVGALPALEQLCVDANLLRTLPALLSPKLNLIADIRHLSLGLEVYPVMPAWSNNQGQGFSSCSATGDPCRAPGPSIRMTSLS</sequence>
<dbReference type="Gene3D" id="3.80.10.10">
    <property type="entry name" value="Ribonuclease Inhibitor"/>
    <property type="match status" value="1"/>
</dbReference>
<gene>
    <name evidence="1" type="ORF">PCOR1329_LOCUS46037</name>
</gene>
<dbReference type="Proteomes" id="UP001189429">
    <property type="component" value="Unassembled WGS sequence"/>
</dbReference>
<comment type="caution">
    <text evidence="1">The sequence shown here is derived from an EMBL/GenBank/DDBJ whole genome shotgun (WGS) entry which is preliminary data.</text>
</comment>
<proteinExistence type="predicted"/>
<protein>
    <recommendedName>
        <fullName evidence="3">Leucine-rich repeat-containing protein 51</fullName>
    </recommendedName>
</protein>
<evidence type="ECO:0000313" key="2">
    <source>
        <dbReference type="Proteomes" id="UP001189429"/>
    </source>
</evidence>
<organism evidence="1 2">
    <name type="scientific">Prorocentrum cordatum</name>
    <dbReference type="NCBI Taxonomy" id="2364126"/>
    <lineage>
        <taxon>Eukaryota</taxon>
        <taxon>Sar</taxon>
        <taxon>Alveolata</taxon>
        <taxon>Dinophyceae</taxon>
        <taxon>Prorocentrales</taxon>
        <taxon>Prorocentraceae</taxon>
        <taxon>Prorocentrum</taxon>
    </lineage>
</organism>
<name>A0ABN9U7W7_9DINO</name>
<accession>A0ABN9U7W7</accession>
<dbReference type="EMBL" id="CAUYUJ010015532">
    <property type="protein sequence ID" value="CAK0855250.1"/>
    <property type="molecule type" value="Genomic_DNA"/>
</dbReference>
<evidence type="ECO:0000313" key="1">
    <source>
        <dbReference type="EMBL" id="CAK0855250.1"/>
    </source>
</evidence>